<organism evidence="2 3">
    <name type="scientific">Coemansia erecta</name>
    <dbReference type="NCBI Taxonomy" id="147472"/>
    <lineage>
        <taxon>Eukaryota</taxon>
        <taxon>Fungi</taxon>
        <taxon>Fungi incertae sedis</taxon>
        <taxon>Zoopagomycota</taxon>
        <taxon>Kickxellomycotina</taxon>
        <taxon>Kickxellomycetes</taxon>
        <taxon>Kickxellales</taxon>
        <taxon>Kickxellaceae</taxon>
        <taxon>Coemansia</taxon>
    </lineage>
</organism>
<dbReference type="InterPro" id="IPR050754">
    <property type="entry name" value="FKBP4/5/8-like"/>
</dbReference>
<evidence type="ECO:0000313" key="2">
    <source>
        <dbReference type="EMBL" id="KAJ1722823.1"/>
    </source>
</evidence>
<evidence type="ECO:0000313" key="3">
    <source>
        <dbReference type="Proteomes" id="UP001149813"/>
    </source>
</evidence>
<dbReference type="EMBL" id="JANBOJ010000093">
    <property type="protein sequence ID" value="KAJ1722823.1"/>
    <property type="molecule type" value="Genomic_DNA"/>
</dbReference>
<evidence type="ECO:0000256" key="1">
    <source>
        <dbReference type="SAM" id="MobiDB-lite"/>
    </source>
</evidence>
<dbReference type="Pfam" id="PF14559">
    <property type="entry name" value="TPR_19"/>
    <property type="match status" value="1"/>
</dbReference>
<comment type="caution">
    <text evidence="2">The sequence shown here is derived from an EMBL/GenBank/DDBJ whole genome shotgun (WGS) entry which is preliminary data.</text>
</comment>
<dbReference type="SUPFAM" id="SSF48452">
    <property type="entry name" value="TPR-like"/>
    <property type="match status" value="1"/>
</dbReference>
<proteinExistence type="predicted"/>
<dbReference type="Gene3D" id="1.25.40.10">
    <property type="entry name" value="Tetratricopeptide repeat domain"/>
    <property type="match status" value="1"/>
</dbReference>
<keyword evidence="3" id="KW-1185">Reference proteome</keyword>
<dbReference type="InterPro" id="IPR011990">
    <property type="entry name" value="TPR-like_helical_dom_sf"/>
</dbReference>
<dbReference type="PANTHER" id="PTHR46512">
    <property type="entry name" value="PEPTIDYLPROLYL ISOMERASE"/>
    <property type="match status" value="1"/>
</dbReference>
<name>A0A9W7Y249_9FUNG</name>
<gene>
    <name evidence="2" type="ORF">LPJ53_002792</name>
</gene>
<feature type="region of interest" description="Disordered" evidence="1">
    <location>
        <begin position="144"/>
        <end position="168"/>
    </location>
</feature>
<evidence type="ECO:0008006" key="4">
    <source>
        <dbReference type="Google" id="ProtNLM"/>
    </source>
</evidence>
<protein>
    <recommendedName>
        <fullName evidence="4">TPR-like protein</fullName>
    </recommendedName>
</protein>
<accession>A0A9W7Y249</accession>
<sequence length="168" mass="19006">MTTTSSEFDAKREQGMKHKDAALREYYNALLFLRGLNNDVMATVVPKDPENLEEGDITELNKDLSVIQANMAACHVRLNRSTRAVQCAQDALKSNPFNKKAKFRLVQGYIREGSLTKAEKLLDELEKDSPNDAAFAAERRNIATKEAEAEKKQRRELAGMFDRARNDD</sequence>
<reference evidence="2" key="1">
    <citation type="submission" date="2022-07" db="EMBL/GenBank/DDBJ databases">
        <title>Phylogenomic reconstructions and comparative analyses of Kickxellomycotina fungi.</title>
        <authorList>
            <person name="Reynolds N.K."/>
            <person name="Stajich J.E."/>
            <person name="Barry K."/>
            <person name="Grigoriev I.V."/>
            <person name="Crous P."/>
            <person name="Smith M.E."/>
        </authorList>
    </citation>
    <scope>NUCLEOTIDE SEQUENCE</scope>
    <source>
        <strain evidence="2">NBRC 32514</strain>
    </source>
</reference>
<dbReference type="OrthoDB" id="433738at2759"/>
<dbReference type="Proteomes" id="UP001149813">
    <property type="component" value="Unassembled WGS sequence"/>
</dbReference>
<dbReference type="AlphaFoldDB" id="A0A9W7Y249"/>